<reference evidence="6 7" key="1">
    <citation type="journal article" date="2014" name="Genome Announc.">
        <title>Draft Genome Sequence of the Iron-Oxidizing, Acidophilic, and Halotolerant 'Thiobacillus prosperus' Type Strain DSM 5130.</title>
        <authorList>
            <person name="Ossandon F.J."/>
            <person name="Cardenas J.P."/>
            <person name="Corbett M."/>
            <person name="Quatrini R."/>
            <person name="Holmes D.S."/>
            <person name="Watkin E."/>
        </authorList>
    </citation>
    <scope>NUCLEOTIDE SEQUENCE [LARGE SCALE GENOMIC DNA]</scope>
    <source>
        <strain evidence="6 7">DSM 5130</strain>
    </source>
</reference>
<keyword evidence="7" id="KW-1185">Reference proteome</keyword>
<dbReference type="NCBIfam" id="TIGR00809">
    <property type="entry name" value="secB"/>
    <property type="match status" value="1"/>
</dbReference>
<evidence type="ECO:0000256" key="2">
    <source>
        <dbReference type="ARBA" id="ARBA00022448"/>
    </source>
</evidence>
<accession>A0A1A6C4C8</accession>
<dbReference type="GO" id="GO:0051262">
    <property type="term" value="P:protein tetramerization"/>
    <property type="evidence" value="ECO:0007669"/>
    <property type="project" value="InterPro"/>
</dbReference>
<sequence>MTDENSNAEAIDQQFGIQKIYLKDVSFESPDAPQVFTREWQPEAEVQLNVAHQALDAGVWEVELQVTVTARSGERTVYLAEIKQAGVFTAQNIPDEHMGHLLGSYCPNLLFPFAREAVSDLVAKGGFPQLLLAPINFDALYMQQLEQQGAGEEAANTSH</sequence>
<protein>
    <recommendedName>
        <fullName evidence="5">Protein-export protein SecB</fullName>
    </recommendedName>
</protein>
<dbReference type="OrthoDB" id="9795145at2"/>
<evidence type="ECO:0000313" key="6">
    <source>
        <dbReference type="EMBL" id="OBS09395.1"/>
    </source>
</evidence>
<dbReference type="STRING" id="160660.BJI67_01155"/>
<dbReference type="Gene3D" id="3.10.420.10">
    <property type="entry name" value="SecB-like"/>
    <property type="match status" value="1"/>
</dbReference>
<proteinExistence type="inferred from homology"/>
<comment type="caution">
    <text evidence="6">The sequence shown here is derived from an EMBL/GenBank/DDBJ whole genome shotgun (WGS) entry which is preliminary data.</text>
</comment>
<evidence type="ECO:0000256" key="3">
    <source>
        <dbReference type="ARBA" id="ARBA00022927"/>
    </source>
</evidence>
<evidence type="ECO:0000256" key="1">
    <source>
        <dbReference type="ARBA" id="ARBA00009990"/>
    </source>
</evidence>
<keyword evidence="4 5" id="KW-0811">Translocation</keyword>
<comment type="subunit">
    <text evidence="5">Homotetramer, a dimer of dimers. One homotetramer interacts with 1 SecA dimer.</text>
</comment>
<dbReference type="GO" id="GO:0006457">
    <property type="term" value="P:protein folding"/>
    <property type="evidence" value="ECO:0007669"/>
    <property type="project" value="UniProtKB-UniRule"/>
</dbReference>
<dbReference type="InterPro" id="IPR003708">
    <property type="entry name" value="SecB"/>
</dbReference>
<dbReference type="PANTHER" id="PTHR36918:SF1">
    <property type="entry name" value="PROTEIN-EXPORT PROTEIN SECB"/>
    <property type="match status" value="1"/>
</dbReference>
<dbReference type="GO" id="GO:0005737">
    <property type="term" value="C:cytoplasm"/>
    <property type="evidence" value="ECO:0007669"/>
    <property type="project" value="UniProtKB-SubCell"/>
</dbReference>
<gene>
    <name evidence="5" type="primary">secB</name>
    <name evidence="6" type="ORF">Thpro_021723</name>
</gene>
<evidence type="ECO:0000256" key="5">
    <source>
        <dbReference type="HAMAP-Rule" id="MF_00821"/>
    </source>
</evidence>
<comment type="subcellular location">
    <subcellularLocation>
        <location evidence="5">Cytoplasm</location>
    </subcellularLocation>
</comment>
<evidence type="ECO:0000313" key="7">
    <source>
        <dbReference type="Proteomes" id="UP000029273"/>
    </source>
</evidence>
<dbReference type="NCBIfam" id="NF004392">
    <property type="entry name" value="PRK05751.1-3"/>
    <property type="match status" value="1"/>
</dbReference>
<dbReference type="PANTHER" id="PTHR36918">
    <property type="match status" value="1"/>
</dbReference>
<dbReference type="RefSeq" id="WP_038088090.1">
    <property type="nucleotide sequence ID" value="NZ_JQSG02000003.1"/>
</dbReference>
<dbReference type="Pfam" id="PF02556">
    <property type="entry name" value="SecB"/>
    <property type="match status" value="1"/>
</dbReference>
<comment type="function">
    <text evidence="5">One of the proteins required for the normal export of preproteins out of the cell cytoplasm. It is a molecular chaperone that binds to a subset of precursor proteins, maintaining them in a translocation-competent state. It also specifically binds to its receptor SecA.</text>
</comment>
<dbReference type="Proteomes" id="UP000029273">
    <property type="component" value="Unassembled WGS sequence"/>
</dbReference>
<organism evidence="6 7">
    <name type="scientific">Acidihalobacter prosperus</name>
    <dbReference type="NCBI Taxonomy" id="160660"/>
    <lineage>
        <taxon>Bacteria</taxon>
        <taxon>Pseudomonadati</taxon>
        <taxon>Pseudomonadota</taxon>
        <taxon>Gammaproteobacteria</taxon>
        <taxon>Chromatiales</taxon>
        <taxon>Ectothiorhodospiraceae</taxon>
        <taxon>Acidihalobacter</taxon>
    </lineage>
</organism>
<dbReference type="PRINTS" id="PR01594">
    <property type="entry name" value="SECBCHAPRONE"/>
</dbReference>
<dbReference type="GO" id="GO:0015031">
    <property type="term" value="P:protein transport"/>
    <property type="evidence" value="ECO:0007669"/>
    <property type="project" value="UniProtKB-UniRule"/>
</dbReference>
<evidence type="ECO:0000256" key="4">
    <source>
        <dbReference type="ARBA" id="ARBA00023010"/>
    </source>
</evidence>
<dbReference type="SUPFAM" id="SSF54611">
    <property type="entry name" value="SecB-like"/>
    <property type="match status" value="1"/>
</dbReference>
<dbReference type="InterPro" id="IPR035958">
    <property type="entry name" value="SecB-like_sf"/>
</dbReference>
<name>A0A1A6C4C8_9GAMM</name>
<dbReference type="GO" id="GO:0051082">
    <property type="term" value="F:unfolded protein binding"/>
    <property type="evidence" value="ECO:0007669"/>
    <property type="project" value="InterPro"/>
</dbReference>
<keyword evidence="2 5" id="KW-0813">Transport</keyword>
<dbReference type="HAMAP" id="MF_00821">
    <property type="entry name" value="SecB"/>
    <property type="match status" value="1"/>
</dbReference>
<dbReference type="AlphaFoldDB" id="A0A1A6C4C8"/>
<dbReference type="EMBL" id="JQSG02000003">
    <property type="protein sequence ID" value="OBS09395.1"/>
    <property type="molecule type" value="Genomic_DNA"/>
</dbReference>
<comment type="similarity">
    <text evidence="1 5">Belongs to the SecB family.</text>
</comment>
<keyword evidence="5" id="KW-0963">Cytoplasm</keyword>
<keyword evidence="3 5" id="KW-0653">Protein transport</keyword>
<keyword evidence="5" id="KW-0143">Chaperone</keyword>
<dbReference type="NCBIfam" id="NF004393">
    <property type="entry name" value="PRK05751.1-4"/>
    <property type="match status" value="1"/>
</dbReference>